<evidence type="ECO:0000313" key="1">
    <source>
        <dbReference type="EMBL" id="KHN73922.1"/>
    </source>
</evidence>
<organism evidence="1 2">
    <name type="scientific">Toxocara canis</name>
    <name type="common">Canine roundworm</name>
    <dbReference type="NCBI Taxonomy" id="6265"/>
    <lineage>
        <taxon>Eukaryota</taxon>
        <taxon>Metazoa</taxon>
        <taxon>Ecdysozoa</taxon>
        <taxon>Nematoda</taxon>
        <taxon>Chromadorea</taxon>
        <taxon>Rhabditida</taxon>
        <taxon>Spirurina</taxon>
        <taxon>Ascaridomorpha</taxon>
        <taxon>Ascaridoidea</taxon>
        <taxon>Toxocaridae</taxon>
        <taxon>Toxocara</taxon>
    </lineage>
</organism>
<dbReference type="EMBL" id="JPKZ01002987">
    <property type="protein sequence ID" value="KHN73922.1"/>
    <property type="molecule type" value="Genomic_DNA"/>
</dbReference>
<proteinExistence type="predicted"/>
<name>A0A0B2UXV2_TOXCA</name>
<evidence type="ECO:0000313" key="2">
    <source>
        <dbReference type="Proteomes" id="UP000031036"/>
    </source>
</evidence>
<reference evidence="1 2" key="1">
    <citation type="submission" date="2014-11" db="EMBL/GenBank/DDBJ databases">
        <title>Genetic blueprint of the zoonotic pathogen Toxocara canis.</title>
        <authorList>
            <person name="Zhu X.-Q."/>
            <person name="Korhonen P.K."/>
            <person name="Cai H."/>
            <person name="Young N.D."/>
            <person name="Nejsum P."/>
            <person name="von Samson-Himmelstjerna G."/>
            <person name="Boag P.R."/>
            <person name="Tan P."/>
            <person name="Li Q."/>
            <person name="Min J."/>
            <person name="Yang Y."/>
            <person name="Wang X."/>
            <person name="Fang X."/>
            <person name="Hall R.S."/>
            <person name="Hofmann A."/>
            <person name="Sternberg P.W."/>
            <person name="Jex A.R."/>
            <person name="Gasser R.B."/>
        </authorList>
    </citation>
    <scope>NUCLEOTIDE SEQUENCE [LARGE SCALE GENOMIC DNA]</scope>
    <source>
        <strain evidence="1">PN_DK_2014</strain>
    </source>
</reference>
<protein>
    <submittedName>
        <fullName evidence="1">Uncharacterized protein</fullName>
    </submittedName>
</protein>
<sequence>MAWHMLRINTIERQNVLLQRRRVMSAAMMKLFILIVLLLQLGSPMIVQRHNFSPVQSIRFKRQWGLGYNYGGGWGTGYFNEFGYKNGLNIGAPGADVVRF</sequence>
<keyword evidence="2" id="KW-1185">Reference proteome</keyword>
<gene>
    <name evidence="1" type="ORF">Tcan_17530</name>
</gene>
<dbReference type="AlphaFoldDB" id="A0A0B2UXV2"/>
<accession>A0A0B2UXV2</accession>
<dbReference type="Proteomes" id="UP000031036">
    <property type="component" value="Unassembled WGS sequence"/>
</dbReference>
<comment type="caution">
    <text evidence="1">The sequence shown here is derived from an EMBL/GenBank/DDBJ whole genome shotgun (WGS) entry which is preliminary data.</text>
</comment>